<feature type="domain" description="PurE" evidence="6">
    <location>
        <begin position="19"/>
        <end position="171"/>
    </location>
</feature>
<evidence type="ECO:0000256" key="2">
    <source>
        <dbReference type="ARBA" id="ARBA00023235"/>
    </source>
</evidence>
<dbReference type="SUPFAM" id="SSF52255">
    <property type="entry name" value="N5-CAIR mutase (phosphoribosylaminoimidazole carboxylase, PurE)"/>
    <property type="match status" value="1"/>
</dbReference>
<keyword evidence="8" id="KW-0456">Lyase</keyword>
<keyword evidence="9" id="KW-1185">Reference proteome</keyword>
<dbReference type="Proteomes" id="UP000054639">
    <property type="component" value="Unassembled WGS sequence"/>
</dbReference>
<comment type="function">
    <text evidence="3 4">Catalyzes the conversion of N5-carboxyaminoimidazole ribonucleotide (N5-CAIR) to 4-carboxy-5-aminoimidazole ribonucleotide (CAIR).</text>
</comment>
<dbReference type="AlphaFoldDB" id="A0A378KT17"/>
<accession>A0A378KT17</accession>
<dbReference type="InterPro" id="IPR033747">
    <property type="entry name" value="PurE_ClassI"/>
</dbReference>
<proteinExistence type="inferred from homology"/>
<dbReference type="GO" id="GO:0034023">
    <property type="term" value="F:5-(carboxyamino)imidazole ribonucleotide mutase activity"/>
    <property type="evidence" value="ECO:0007669"/>
    <property type="project" value="UniProtKB-UniRule"/>
</dbReference>
<evidence type="ECO:0000259" key="6">
    <source>
        <dbReference type="SMART" id="SM01001"/>
    </source>
</evidence>
<sequence>MPSHVKLCINFGGNKMSTILVSILMGSKSDWTIMEETSRMLDQLNIPHEARALSAHRTPDALFEYIKSAESRGVEVFIAAAGGAAHLPGVVAAKTILPVLGVPMPSSTFTNGMDALLSIVQMPAGIPVGTLAVGKAGAINAALLAARFLGNKYPEYQLAIKNYLEQQAKNVLEHSRLKG</sequence>
<evidence type="ECO:0000313" key="8">
    <source>
        <dbReference type="EMBL" id="STY17692.1"/>
    </source>
</evidence>
<evidence type="ECO:0000313" key="7">
    <source>
        <dbReference type="EMBL" id="KTD51061.1"/>
    </source>
</evidence>
<evidence type="ECO:0000256" key="1">
    <source>
        <dbReference type="ARBA" id="ARBA00022755"/>
    </source>
</evidence>
<dbReference type="GO" id="GO:0016829">
    <property type="term" value="F:lyase activity"/>
    <property type="evidence" value="ECO:0007669"/>
    <property type="project" value="UniProtKB-KW"/>
</dbReference>
<dbReference type="PIRSF" id="PIRSF001338">
    <property type="entry name" value="AIR_carboxylase"/>
    <property type="match status" value="1"/>
</dbReference>
<keyword evidence="2 3" id="KW-0413">Isomerase</keyword>
<dbReference type="GO" id="GO:0006189">
    <property type="term" value="P:'de novo' IMP biosynthetic process"/>
    <property type="evidence" value="ECO:0007669"/>
    <property type="project" value="UniProtKB-UniRule"/>
</dbReference>
<feature type="binding site" evidence="3 5">
    <location>
        <position position="57"/>
    </location>
    <ligand>
        <name>substrate</name>
    </ligand>
</feature>
<dbReference type="NCBIfam" id="TIGR01162">
    <property type="entry name" value="purE"/>
    <property type="match status" value="1"/>
</dbReference>
<dbReference type="InterPro" id="IPR024694">
    <property type="entry name" value="PurE_prokaryotes"/>
</dbReference>
<keyword evidence="1 3" id="KW-0658">Purine biosynthesis</keyword>
<comment type="pathway">
    <text evidence="3 4">Purine metabolism; IMP biosynthesis via de novo pathway; 5-amino-1-(5-phospho-D-ribosyl)imidazole-4-carboxylate from 5-amino-1-(5-phospho-D-ribosyl)imidazole (N5-CAIR route): step 2/2.</text>
</comment>
<comment type="catalytic activity">
    <reaction evidence="3 4">
        <text>5-carboxyamino-1-(5-phospho-D-ribosyl)imidazole + H(+) = 5-amino-1-(5-phospho-D-ribosyl)imidazole-4-carboxylate</text>
        <dbReference type="Rhea" id="RHEA:13193"/>
        <dbReference type="ChEBI" id="CHEBI:15378"/>
        <dbReference type="ChEBI" id="CHEBI:58730"/>
        <dbReference type="ChEBI" id="CHEBI:77657"/>
        <dbReference type="EC" id="5.4.99.18"/>
    </reaction>
</comment>
<reference evidence="7 9" key="1">
    <citation type="submission" date="2015-11" db="EMBL/GenBank/DDBJ databases">
        <title>Genomic analysis of 38 Legionella species identifies large and diverse effector repertoires.</title>
        <authorList>
            <person name="Burstein D."/>
            <person name="Amaro F."/>
            <person name="Zusman T."/>
            <person name="Lifshitz Z."/>
            <person name="Cohen O."/>
            <person name="Gilbert J.A."/>
            <person name="Pupko T."/>
            <person name="Shuman H.A."/>
            <person name="Segal G."/>
        </authorList>
    </citation>
    <scope>NUCLEOTIDE SEQUENCE [LARGE SCALE GENOMIC DNA]</scope>
    <source>
        <strain evidence="7 9">ATCC 49507</strain>
    </source>
</reference>
<gene>
    <name evidence="3 8" type="primary">purE</name>
    <name evidence="7" type="ORF">Lqua_1288</name>
    <name evidence="8" type="ORF">NCTC12376_01505</name>
</gene>
<dbReference type="EMBL" id="LNYR01000012">
    <property type="protein sequence ID" value="KTD51061.1"/>
    <property type="molecule type" value="Genomic_DNA"/>
</dbReference>
<dbReference type="STRING" id="45072.Lqua_1288"/>
<dbReference type="PANTHER" id="PTHR23046:SF2">
    <property type="entry name" value="PHOSPHORIBOSYLAMINOIMIDAZOLE CARBOXYLASE"/>
    <property type="match status" value="1"/>
</dbReference>
<organism evidence="8 10">
    <name type="scientific">Legionella quateirensis</name>
    <dbReference type="NCBI Taxonomy" id="45072"/>
    <lineage>
        <taxon>Bacteria</taxon>
        <taxon>Pseudomonadati</taxon>
        <taxon>Pseudomonadota</taxon>
        <taxon>Gammaproteobacteria</taxon>
        <taxon>Legionellales</taxon>
        <taxon>Legionellaceae</taxon>
        <taxon>Legionella</taxon>
    </lineage>
</organism>
<evidence type="ECO:0000256" key="5">
    <source>
        <dbReference type="PIRSR" id="PIRSR001338-1"/>
    </source>
</evidence>
<dbReference type="PANTHER" id="PTHR23046">
    <property type="entry name" value="PHOSPHORIBOSYLAMINOIMIDAZOLE CARBOXYLASE CATALYTIC SUBUNIT"/>
    <property type="match status" value="1"/>
</dbReference>
<feature type="binding site" evidence="3 5">
    <location>
        <position position="27"/>
    </location>
    <ligand>
        <name>substrate</name>
    </ligand>
</feature>
<reference evidence="8 10" key="2">
    <citation type="submission" date="2018-06" db="EMBL/GenBank/DDBJ databases">
        <authorList>
            <consortium name="Pathogen Informatics"/>
            <person name="Doyle S."/>
        </authorList>
    </citation>
    <scope>NUCLEOTIDE SEQUENCE [LARGE SCALE GENOMIC DNA]</scope>
    <source>
        <strain evidence="8 10">NCTC12376</strain>
    </source>
</reference>
<dbReference type="UniPathway" id="UPA00074">
    <property type="reaction ID" value="UER00943"/>
</dbReference>
<dbReference type="Proteomes" id="UP000254230">
    <property type="component" value="Unassembled WGS sequence"/>
</dbReference>
<evidence type="ECO:0000313" key="10">
    <source>
        <dbReference type="Proteomes" id="UP000254230"/>
    </source>
</evidence>
<evidence type="ECO:0000256" key="4">
    <source>
        <dbReference type="PIRNR" id="PIRNR001338"/>
    </source>
</evidence>
<dbReference type="Pfam" id="PF00731">
    <property type="entry name" value="AIRC"/>
    <property type="match status" value="1"/>
</dbReference>
<dbReference type="EC" id="5.4.99.18" evidence="3 4"/>
<name>A0A378KT17_9GAMM</name>
<evidence type="ECO:0000313" key="9">
    <source>
        <dbReference type="Proteomes" id="UP000054639"/>
    </source>
</evidence>
<feature type="binding site" evidence="3 5">
    <location>
        <position position="30"/>
    </location>
    <ligand>
        <name>substrate</name>
    </ligand>
</feature>
<dbReference type="EMBL" id="UGOW01000001">
    <property type="protein sequence ID" value="STY17692.1"/>
    <property type="molecule type" value="Genomic_DNA"/>
</dbReference>
<dbReference type="Gene3D" id="3.40.50.1970">
    <property type="match status" value="1"/>
</dbReference>
<dbReference type="HAMAP" id="MF_01929">
    <property type="entry name" value="PurE_classI"/>
    <property type="match status" value="1"/>
</dbReference>
<evidence type="ECO:0000256" key="3">
    <source>
        <dbReference type="HAMAP-Rule" id="MF_01929"/>
    </source>
</evidence>
<protein>
    <recommendedName>
        <fullName evidence="3 4">N5-carboxyaminoimidazole ribonucleotide mutase</fullName>
        <shortName evidence="3 4">N5-CAIR mutase</shortName>
        <ecNumber evidence="3 4">5.4.99.18</ecNumber>
    </recommendedName>
    <alternativeName>
        <fullName evidence="3">5-(carboxyamino)imidazole ribonucleotide mutase</fullName>
    </alternativeName>
</protein>
<comment type="similarity">
    <text evidence="3">Belongs to the AIR carboxylase family. Class I subfamily.</text>
</comment>
<dbReference type="SMART" id="SM01001">
    <property type="entry name" value="AIRC"/>
    <property type="match status" value="1"/>
</dbReference>
<dbReference type="InterPro" id="IPR000031">
    <property type="entry name" value="PurE_dom"/>
</dbReference>